<keyword evidence="2" id="KW-1185">Reference proteome</keyword>
<evidence type="ECO:0000313" key="2">
    <source>
        <dbReference type="Proteomes" id="UP001470230"/>
    </source>
</evidence>
<evidence type="ECO:0000313" key="1">
    <source>
        <dbReference type="EMBL" id="KAK8886673.1"/>
    </source>
</evidence>
<reference evidence="1 2" key="1">
    <citation type="submission" date="2024-04" db="EMBL/GenBank/DDBJ databases">
        <title>Tritrichomonas musculus Genome.</title>
        <authorList>
            <person name="Alves-Ferreira E."/>
            <person name="Grigg M."/>
            <person name="Lorenzi H."/>
            <person name="Galac M."/>
        </authorList>
    </citation>
    <scope>NUCLEOTIDE SEQUENCE [LARGE SCALE GENOMIC DNA]</scope>
    <source>
        <strain evidence="1 2">EAF2021</strain>
    </source>
</reference>
<comment type="caution">
    <text evidence="1">The sequence shown here is derived from an EMBL/GenBank/DDBJ whole genome shotgun (WGS) entry which is preliminary data.</text>
</comment>
<organism evidence="1 2">
    <name type="scientific">Tritrichomonas musculus</name>
    <dbReference type="NCBI Taxonomy" id="1915356"/>
    <lineage>
        <taxon>Eukaryota</taxon>
        <taxon>Metamonada</taxon>
        <taxon>Parabasalia</taxon>
        <taxon>Tritrichomonadida</taxon>
        <taxon>Tritrichomonadidae</taxon>
        <taxon>Tritrichomonas</taxon>
    </lineage>
</organism>
<evidence type="ECO:0008006" key="3">
    <source>
        <dbReference type="Google" id="ProtNLM"/>
    </source>
</evidence>
<dbReference type="EMBL" id="JAPFFF010000007">
    <property type="protein sequence ID" value="KAK8886673.1"/>
    <property type="molecule type" value="Genomic_DNA"/>
</dbReference>
<name>A0ABR2K6C0_9EUKA</name>
<accession>A0ABR2K6C0</accession>
<protein>
    <recommendedName>
        <fullName evidence="3">BHLH domain-containing protein</fullName>
    </recommendedName>
</protein>
<dbReference type="Proteomes" id="UP001470230">
    <property type="component" value="Unassembled WGS sequence"/>
</dbReference>
<gene>
    <name evidence="1" type="ORF">M9Y10_042139</name>
</gene>
<sequence length="291" mass="33962">MDVSTPEQRPIKLFVIKRKNSKALTKRTQRDHEETNLRRRKYGKFYDKISHTLDSLFSCTAKQRLLLNIADFLGAKYNITIDRLEKRSYECLICWYCKNWDIISLDVILFSNDLFKMNRASNINYYDSKQIIYNSDILQKQIQMPPNTSYGTIPPSQPVHSNIITSNSNFNNSFNQLGKDSLLSTPTAKFPPITNLFSLLEMNDHPQNFNKLSSSNISNDHLQYNESIMMKSNDDKTNNYAMKKTHVIRHVISNSISINNINEDIKNNKDTYTDTNKPPYMPIRFRDYISS</sequence>
<proteinExistence type="predicted"/>